<dbReference type="EMBL" id="JAJGCB010000003">
    <property type="protein sequence ID" value="KAJ8993576.1"/>
    <property type="molecule type" value="Genomic_DNA"/>
</dbReference>
<dbReference type="GO" id="GO:0047536">
    <property type="term" value="F:2-aminoadipate transaminase activity"/>
    <property type="evidence" value="ECO:0007669"/>
    <property type="project" value="TreeGrafter"/>
</dbReference>
<keyword evidence="2" id="KW-0808">Transferase</keyword>
<dbReference type="AlphaFoldDB" id="A0AAN6EXN1"/>
<dbReference type="Gene3D" id="3.40.640.10">
    <property type="entry name" value="Type I PLP-dependent aspartate aminotransferase-like (Major domain)"/>
    <property type="match status" value="1"/>
</dbReference>
<dbReference type="InterPro" id="IPR015422">
    <property type="entry name" value="PyrdxlP-dep_Trfase_small"/>
</dbReference>
<proteinExistence type="predicted"/>
<evidence type="ECO:0000259" key="1">
    <source>
        <dbReference type="Pfam" id="PF00155"/>
    </source>
</evidence>
<dbReference type="InterPro" id="IPR004839">
    <property type="entry name" value="Aminotransferase_I/II_large"/>
</dbReference>
<evidence type="ECO:0000313" key="2">
    <source>
        <dbReference type="EMBL" id="KAJ8993576.1"/>
    </source>
</evidence>
<dbReference type="PANTHER" id="PTHR42858">
    <property type="entry name" value="AMINOTRANSFERASE"/>
    <property type="match status" value="1"/>
</dbReference>
<sequence length="444" mass="48594">MSSAEDPVIDLFQGWPSARLLPISLLEAASQTLLANPSLYTPSLLYGPDPGPDCLLDTLSTFLSKFYQTPWTSPSRLTITGGASQALACILQVYTDPSYTKNVYMVAPTYFLACRIFEDNGFAGRLKAVPEDQEGIDLERLEELLSRDDIENGWLDVRPTKRPLPCQKHFKNIIYCVPTFSNPSGKTMSLRRREQLVRLARKYDALVIADDVYDLLHWGPSRLGKAAVPRLVDVDQTLDGGVISKFGNVVSNGSFSKVLGPGLRTGWTESTELFALGLSKCGSTRSGGSASQFTASMIAEAIRSGAVQDFLEKVLIPAYSHRAAIALDAVQKYLLPQGAVLVSFGDKSESVVPRQPCPAVQGGYYIYLHLPDRLDGSEFAEFAEREEKVVVGAGRNFEVVGDEASVPIKHGVRLCFAWEDEHRIVEGIRRVGKALEKAMVSAAP</sequence>
<dbReference type="InterPro" id="IPR015421">
    <property type="entry name" value="PyrdxlP-dep_Trfase_major"/>
</dbReference>
<dbReference type="Gene3D" id="3.90.1150.10">
    <property type="entry name" value="Aspartate Aminotransferase, domain 1"/>
    <property type="match status" value="1"/>
</dbReference>
<accession>A0AAN6EXN1</accession>
<dbReference type="PANTHER" id="PTHR42858:SF1">
    <property type="entry name" value="LD15494P"/>
    <property type="match status" value="1"/>
</dbReference>
<reference evidence="2" key="1">
    <citation type="submission" date="2023-01" db="EMBL/GenBank/DDBJ databases">
        <title>Exophiala dermititidis isolated from Cystic Fibrosis Patient.</title>
        <authorList>
            <person name="Kurbessoian T."/>
            <person name="Crocker A."/>
            <person name="Murante D."/>
            <person name="Hogan D.A."/>
            <person name="Stajich J.E."/>
        </authorList>
    </citation>
    <scope>NUCLEOTIDE SEQUENCE</scope>
    <source>
        <strain evidence="2">Ex8</strain>
    </source>
</reference>
<dbReference type="GO" id="GO:0030170">
    <property type="term" value="F:pyridoxal phosphate binding"/>
    <property type="evidence" value="ECO:0007669"/>
    <property type="project" value="InterPro"/>
</dbReference>
<name>A0AAN6EXN1_EXODE</name>
<dbReference type="CDD" id="cd00609">
    <property type="entry name" value="AAT_like"/>
    <property type="match status" value="1"/>
</dbReference>
<dbReference type="InterPro" id="IPR015424">
    <property type="entry name" value="PyrdxlP-dep_Trfase"/>
</dbReference>
<comment type="caution">
    <text evidence="2">The sequence shown here is derived from an EMBL/GenBank/DDBJ whole genome shotgun (WGS) entry which is preliminary data.</text>
</comment>
<keyword evidence="2" id="KW-0032">Aminotransferase</keyword>
<dbReference type="Pfam" id="PF00155">
    <property type="entry name" value="Aminotran_1_2"/>
    <property type="match status" value="1"/>
</dbReference>
<gene>
    <name evidence="2" type="primary">YEY2_1</name>
    <name evidence="2" type="ORF">HRR80_002085</name>
</gene>
<evidence type="ECO:0000313" key="3">
    <source>
        <dbReference type="Proteomes" id="UP001161757"/>
    </source>
</evidence>
<organism evidence="2 3">
    <name type="scientific">Exophiala dermatitidis</name>
    <name type="common">Black yeast-like fungus</name>
    <name type="synonym">Wangiella dermatitidis</name>
    <dbReference type="NCBI Taxonomy" id="5970"/>
    <lineage>
        <taxon>Eukaryota</taxon>
        <taxon>Fungi</taxon>
        <taxon>Dikarya</taxon>
        <taxon>Ascomycota</taxon>
        <taxon>Pezizomycotina</taxon>
        <taxon>Eurotiomycetes</taxon>
        <taxon>Chaetothyriomycetidae</taxon>
        <taxon>Chaetothyriales</taxon>
        <taxon>Herpotrichiellaceae</taxon>
        <taxon>Exophiala</taxon>
    </lineage>
</organism>
<dbReference type="SUPFAM" id="SSF53383">
    <property type="entry name" value="PLP-dependent transferases"/>
    <property type="match status" value="1"/>
</dbReference>
<feature type="domain" description="Aminotransferase class I/classII large" evidence="1">
    <location>
        <begin position="44"/>
        <end position="423"/>
    </location>
</feature>
<dbReference type="Proteomes" id="UP001161757">
    <property type="component" value="Unassembled WGS sequence"/>
</dbReference>
<dbReference type="FunFam" id="3.40.640.10:FF:000080">
    <property type="entry name" value="Aminotransferase, putative"/>
    <property type="match status" value="1"/>
</dbReference>
<protein>
    <submittedName>
        <fullName evidence="2">Valine--pyruvate aminotransferase</fullName>
    </submittedName>
</protein>